<reference evidence="6 7" key="1">
    <citation type="journal article" date="2018" name="Sci. Rep.">
        <title>Comparative analysis of the Pocillopora damicornis genome highlights role of immune system in coral evolution.</title>
        <authorList>
            <person name="Cunning R."/>
            <person name="Bay R.A."/>
            <person name="Gillette P."/>
            <person name="Baker A.C."/>
            <person name="Traylor-Knowles N."/>
        </authorList>
    </citation>
    <scope>NUCLEOTIDE SEQUENCE [LARGE SCALE GENOMIC DNA]</scope>
    <source>
        <strain evidence="6">RSMAS</strain>
        <tissue evidence="6">Whole animal</tissue>
    </source>
</reference>
<dbReference type="InterPro" id="IPR012959">
    <property type="entry name" value="CPL_dom"/>
</dbReference>
<evidence type="ECO:0000259" key="5">
    <source>
        <dbReference type="PROSITE" id="PS50303"/>
    </source>
</evidence>
<accession>A0A3M6U2Y8</accession>
<dbReference type="Proteomes" id="UP000275408">
    <property type="component" value="Unassembled WGS sequence"/>
</dbReference>
<dbReference type="SMART" id="SM00025">
    <property type="entry name" value="Pumilio"/>
    <property type="match status" value="7"/>
</dbReference>
<feature type="repeat" description="Pumilio" evidence="3">
    <location>
        <begin position="228"/>
        <end position="263"/>
    </location>
</feature>
<dbReference type="AlphaFoldDB" id="A0A3M6U2Y8"/>
<gene>
    <name evidence="6" type="ORF">pdam_00005329</name>
</gene>
<feature type="compositionally biased region" description="Polar residues" evidence="4">
    <location>
        <begin position="82"/>
        <end position="93"/>
    </location>
</feature>
<dbReference type="Gene3D" id="1.25.10.10">
    <property type="entry name" value="Leucine-rich Repeat Variant"/>
    <property type="match status" value="2"/>
</dbReference>
<organism evidence="6 7">
    <name type="scientific">Pocillopora damicornis</name>
    <name type="common">Cauliflower coral</name>
    <name type="synonym">Millepora damicornis</name>
    <dbReference type="NCBI Taxonomy" id="46731"/>
    <lineage>
        <taxon>Eukaryota</taxon>
        <taxon>Metazoa</taxon>
        <taxon>Cnidaria</taxon>
        <taxon>Anthozoa</taxon>
        <taxon>Hexacorallia</taxon>
        <taxon>Scleractinia</taxon>
        <taxon>Astrocoeniina</taxon>
        <taxon>Pocilloporidae</taxon>
        <taxon>Pocillopora</taxon>
    </lineage>
</organism>
<dbReference type="STRING" id="46731.A0A3M6U2Y8"/>
<sequence length="690" mass="78983">MADAENQKRSRNFKKKFKGKGDDAKRKFKPKKFSKDFRGENSPGQKRKANDTNADGYRKKWKGEIGSQDGKKGYRRYENNDKSFSVNGKGSRNSYVKGNFVGDKAMKRKFSDGKGSDFGKKKNFSSSWENKNESDEKPNIWQMKKKERKDFRRQQDENYDLVHGLKKLYETIRRKKCSKAEKAELVEKILSLIAGHTHDVIFKHDTGRVIQACVKFGTVEQRQKLFEQFKGDFGELIKSKYSKFFIKKLLIYGTKKQRDVIIKCFYGQVRKLIRHKEASSILETIYSDYANSAQKAHLIQEFYGADFAFFKSSELNSLEKVLQSDPARKTGILKYMKDALLPLIDRSVIGHSIIHRVLLEYLTYADENARSEMIELIKDSVVLILHTHDGARVGMHCLWYGTVKDRKVLVKSFKSYYVKICKEEFGHLVLLALFDCVDDTVLVKKIMFSEIQPSLQELAVDTYGRKVLMYLVCPRSPSHFHPTTVELLKKGDGNSTSKKDSHQRQNELLEGISPALLELIEKIAEELLFDKGGCQLVLAALLQCAGDVERAMMAIVNLANRDLDPSTEDEYLKHNVYLRHAIVFRAKDHVVKSAAGHFALKRLINQDKGRLQSENKDEVLFSKLLLDNTDPRMLLDWCKVNRGAFVVASLLESSVPGVSDTVKSHLQPRVSKLKKHDSKGVQIVLKLLAN</sequence>
<dbReference type="InterPro" id="IPR011989">
    <property type="entry name" value="ARM-like"/>
</dbReference>
<dbReference type="EMBL" id="RCHS01002320">
    <property type="protein sequence ID" value="RMX48000.1"/>
    <property type="molecule type" value="Genomic_DNA"/>
</dbReference>
<evidence type="ECO:0000313" key="6">
    <source>
        <dbReference type="EMBL" id="RMX48000.1"/>
    </source>
</evidence>
<feature type="region of interest" description="Disordered" evidence="4">
    <location>
        <begin position="112"/>
        <end position="136"/>
    </location>
</feature>
<dbReference type="SUPFAM" id="SSF48371">
    <property type="entry name" value="ARM repeat"/>
    <property type="match status" value="1"/>
</dbReference>
<name>A0A3M6U2Y8_POCDA</name>
<dbReference type="InterPro" id="IPR016024">
    <property type="entry name" value="ARM-type_fold"/>
</dbReference>
<keyword evidence="2" id="KW-0694">RNA-binding</keyword>
<evidence type="ECO:0000256" key="4">
    <source>
        <dbReference type="SAM" id="MobiDB-lite"/>
    </source>
</evidence>
<feature type="compositionally biased region" description="Basic residues" evidence="4">
    <location>
        <begin position="9"/>
        <end position="18"/>
    </location>
</feature>
<feature type="compositionally biased region" description="Basic and acidic residues" evidence="4">
    <location>
        <begin position="69"/>
        <end position="81"/>
    </location>
</feature>
<dbReference type="GO" id="GO:0005730">
    <property type="term" value="C:nucleolus"/>
    <property type="evidence" value="ECO:0007669"/>
    <property type="project" value="TreeGrafter"/>
</dbReference>
<evidence type="ECO:0000256" key="1">
    <source>
        <dbReference type="ARBA" id="ARBA00022737"/>
    </source>
</evidence>
<comment type="caution">
    <text evidence="6">The sequence shown here is derived from an EMBL/GenBank/DDBJ whole genome shotgun (WGS) entry which is preliminary data.</text>
</comment>
<dbReference type="InterPro" id="IPR001313">
    <property type="entry name" value="Pumilio_RNA-bd_rpt"/>
</dbReference>
<keyword evidence="7" id="KW-1185">Reference proteome</keyword>
<dbReference type="Pfam" id="PF08144">
    <property type="entry name" value="CPL"/>
    <property type="match status" value="1"/>
</dbReference>
<dbReference type="InterPro" id="IPR040059">
    <property type="entry name" value="PUM3"/>
</dbReference>
<evidence type="ECO:0000256" key="2">
    <source>
        <dbReference type="ARBA" id="ARBA00022884"/>
    </source>
</evidence>
<dbReference type="PROSITE" id="PS50302">
    <property type="entry name" value="PUM"/>
    <property type="match status" value="1"/>
</dbReference>
<dbReference type="GO" id="GO:0003729">
    <property type="term" value="F:mRNA binding"/>
    <property type="evidence" value="ECO:0007669"/>
    <property type="project" value="TreeGrafter"/>
</dbReference>
<dbReference type="PANTHER" id="PTHR13389:SF0">
    <property type="entry name" value="PUMILIO HOMOLOG 3"/>
    <property type="match status" value="1"/>
</dbReference>
<dbReference type="OrthoDB" id="497380at2759"/>
<dbReference type="PANTHER" id="PTHR13389">
    <property type="entry name" value="PUMILIO HOMOLOG 3"/>
    <property type="match status" value="1"/>
</dbReference>
<dbReference type="PROSITE" id="PS50303">
    <property type="entry name" value="PUM_HD"/>
    <property type="match status" value="1"/>
</dbReference>
<protein>
    <recommendedName>
        <fullName evidence="5">PUM-HD domain-containing protein</fullName>
    </recommendedName>
</protein>
<dbReference type="GO" id="GO:0006417">
    <property type="term" value="P:regulation of translation"/>
    <property type="evidence" value="ECO:0007669"/>
    <property type="project" value="TreeGrafter"/>
</dbReference>
<evidence type="ECO:0000256" key="3">
    <source>
        <dbReference type="PROSITE-ProRule" id="PRU00317"/>
    </source>
</evidence>
<dbReference type="InterPro" id="IPR033133">
    <property type="entry name" value="PUM-HD"/>
</dbReference>
<feature type="region of interest" description="Disordered" evidence="4">
    <location>
        <begin position="1"/>
        <end position="93"/>
    </location>
</feature>
<proteinExistence type="predicted"/>
<evidence type="ECO:0000313" key="7">
    <source>
        <dbReference type="Proteomes" id="UP000275408"/>
    </source>
</evidence>
<keyword evidence="1" id="KW-0677">Repeat</keyword>
<feature type="domain" description="PUM-HD" evidence="5">
    <location>
        <begin position="164"/>
        <end position="516"/>
    </location>
</feature>